<dbReference type="InterPro" id="IPR045621">
    <property type="entry name" value="BPD_transp_1_N"/>
</dbReference>
<dbReference type="PROSITE" id="PS50928">
    <property type="entry name" value="ABC_TM1"/>
    <property type="match status" value="1"/>
</dbReference>
<dbReference type="SUPFAM" id="SSF161098">
    <property type="entry name" value="MetI-like"/>
    <property type="match status" value="1"/>
</dbReference>
<dbReference type="InterPro" id="IPR000515">
    <property type="entry name" value="MetI-like"/>
</dbReference>
<evidence type="ECO:0000256" key="4">
    <source>
        <dbReference type="ARBA" id="ARBA00022692"/>
    </source>
</evidence>
<protein>
    <submittedName>
        <fullName evidence="9">Peptide/nickel transport system permease protein</fullName>
    </submittedName>
</protein>
<dbReference type="Pfam" id="PF19300">
    <property type="entry name" value="BPD_transp_1_N"/>
    <property type="match status" value="1"/>
</dbReference>
<keyword evidence="6 7" id="KW-0472">Membrane</keyword>
<dbReference type="Proteomes" id="UP000530928">
    <property type="component" value="Unassembled WGS sequence"/>
</dbReference>
<organism evidence="9 10">
    <name type="scientific">Nonomuraea soli</name>
    <dbReference type="NCBI Taxonomy" id="1032476"/>
    <lineage>
        <taxon>Bacteria</taxon>
        <taxon>Bacillati</taxon>
        <taxon>Actinomycetota</taxon>
        <taxon>Actinomycetes</taxon>
        <taxon>Streptosporangiales</taxon>
        <taxon>Streptosporangiaceae</taxon>
        <taxon>Nonomuraea</taxon>
    </lineage>
</organism>
<feature type="transmembrane region" description="Helical" evidence="7">
    <location>
        <begin position="310"/>
        <end position="336"/>
    </location>
</feature>
<feature type="transmembrane region" description="Helical" evidence="7">
    <location>
        <begin position="206"/>
        <end position="226"/>
    </location>
</feature>
<evidence type="ECO:0000313" key="9">
    <source>
        <dbReference type="EMBL" id="MBA2896087.1"/>
    </source>
</evidence>
<proteinExistence type="inferred from homology"/>
<gene>
    <name evidence="9" type="ORF">HNR30_007478</name>
</gene>
<dbReference type="AlphaFoldDB" id="A0A7W0CRU0"/>
<evidence type="ECO:0000256" key="7">
    <source>
        <dbReference type="RuleBase" id="RU363032"/>
    </source>
</evidence>
<feature type="domain" description="ABC transmembrane type-1" evidence="8">
    <location>
        <begin position="123"/>
        <end position="333"/>
    </location>
</feature>
<comment type="subcellular location">
    <subcellularLocation>
        <location evidence="1 7">Cell membrane</location>
        <topology evidence="1 7">Multi-pass membrane protein</topology>
    </subcellularLocation>
</comment>
<feature type="transmembrane region" description="Helical" evidence="7">
    <location>
        <begin position="162"/>
        <end position="186"/>
    </location>
</feature>
<evidence type="ECO:0000259" key="8">
    <source>
        <dbReference type="PROSITE" id="PS50928"/>
    </source>
</evidence>
<comment type="similarity">
    <text evidence="7">Belongs to the binding-protein-dependent transport system permease family.</text>
</comment>
<keyword evidence="10" id="KW-1185">Reference proteome</keyword>
<feature type="transmembrane region" description="Helical" evidence="7">
    <location>
        <begin position="127"/>
        <end position="150"/>
    </location>
</feature>
<dbReference type="InterPro" id="IPR035906">
    <property type="entry name" value="MetI-like_sf"/>
</dbReference>
<name>A0A7W0CRU0_9ACTN</name>
<evidence type="ECO:0000256" key="2">
    <source>
        <dbReference type="ARBA" id="ARBA00022448"/>
    </source>
</evidence>
<dbReference type="GO" id="GO:0005886">
    <property type="term" value="C:plasma membrane"/>
    <property type="evidence" value="ECO:0007669"/>
    <property type="project" value="UniProtKB-SubCell"/>
</dbReference>
<dbReference type="CDD" id="cd06261">
    <property type="entry name" value="TM_PBP2"/>
    <property type="match status" value="1"/>
</dbReference>
<feature type="transmembrane region" description="Helical" evidence="7">
    <location>
        <begin position="268"/>
        <end position="290"/>
    </location>
</feature>
<evidence type="ECO:0000256" key="1">
    <source>
        <dbReference type="ARBA" id="ARBA00004651"/>
    </source>
</evidence>
<dbReference type="GO" id="GO:0055085">
    <property type="term" value="P:transmembrane transport"/>
    <property type="evidence" value="ECO:0007669"/>
    <property type="project" value="InterPro"/>
</dbReference>
<feature type="transmembrane region" description="Helical" evidence="7">
    <location>
        <begin position="12"/>
        <end position="36"/>
    </location>
</feature>
<dbReference type="Gene3D" id="1.10.3720.10">
    <property type="entry name" value="MetI-like"/>
    <property type="match status" value="1"/>
</dbReference>
<sequence length="343" mass="36636">MPGRPIVLGFLVRRGVAAVLMLAIVSFVTFSIFFLIPRAMGQTPEGMATRYVGRDATPAAIQAAVKRLHLDDPILVQYGRFAAGIVVGVDYSLGPRKAECPAPCFGFSFNNNQPVWPTLMDRLPATISLAAGAAVIWLFAGVSIGVISALRRGSAVDRSAMTIALAGVSLPIYFTGLVALAVFAYALGIFPGGGSYYPITQDPRQWFQALVLPWISLAFLYAALYARLTRAGMLETMGEDYIRTARAKGLPERTVVTKHALRATLTPILTIFGLDLGLLLGGAVLTESTFSIPGIGKLVIDAIRGNDLPVVLGVTLFAALFIVLANLIVDVLYAVVDPRVRVT</sequence>
<dbReference type="Pfam" id="PF00528">
    <property type="entry name" value="BPD_transp_1"/>
    <property type="match status" value="1"/>
</dbReference>
<keyword evidence="2 7" id="KW-0813">Transport</keyword>
<evidence type="ECO:0000256" key="6">
    <source>
        <dbReference type="ARBA" id="ARBA00023136"/>
    </source>
</evidence>
<evidence type="ECO:0000313" key="10">
    <source>
        <dbReference type="Proteomes" id="UP000530928"/>
    </source>
</evidence>
<comment type="caution">
    <text evidence="9">The sequence shown here is derived from an EMBL/GenBank/DDBJ whole genome shotgun (WGS) entry which is preliminary data.</text>
</comment>
<dbReference type="PANTHER" id="PTHR43163:SF6">
    <property type="entry name" value="DIPEPTIDE TRANSPORT SYSTEM PERMEASE PROTEIN DPPB-RELATED"/>
    <property type="match status" value="1"/>
</dbReference>
<keyword evidence="3" id="KW-1003">Cell membrane</keyword>
<keyword evidence="4 7" id="KW-0812">Transmembrane</keyword>
<keyword evidence="5 7" id="KW-1133">Transmembrane helix</keyword>
<evidence type="ECO:0000256" key="5">
    <source>
        <dbReference type="ARBA" id="ARBA00022989"/>
    </source>
</evidence>
<evidence type="ECO:0000256" key="3">
    <source>
        <dbReference type="ARBA" id="ARBA00022475"/>
    </source>
</evidence>
<reference evidence="9 10" key="1">
    <citation type="submission" date="2020-07" db="EMBL/GenBank/DDBJ databases">
        <title>Genomic Encyclopedia of Type Strains, Phase IV (KMG-IV): sequencing the most valuable type-strain genomes for metagenomic binning, comparative biology and taxonomic classification.</title>
        <authorList>
            <person name="Goeker M."/>
        </authorList>
    </citation>
    <scope>NUCLEOTIDE SEQUENCE [LARGE SCALE GENOMIC DNA]</scope>
    <source>
        <strain evidence="9 10">DSM 45533</strain>
    </source>
</reference>
<dbReference type="PANTHER" id="PTHR43163">
    <property type="entry name" value="DIPEPTIDE TRANSPORT SYSTEM PERMEASE PROTEIN DPPB-RELATED"/>
    <property type="match status" value="1"/>
</dbReference>
<dbReference type="EMBL" id="JACDUR010000008">
    <property type="protein sequence ID" value="MBA2896087.1"/>
    <property type="molecule type" value="Genomic_DNA"/>
</dbReference>
<accession>A0A7W0CRU0</accession>